<keyword evidence="4 5" id="KW-0472">Membrane</keyword>
<evidence type="ECO:0000256" key="3">
    <source>
        <dbReference type="ARBA" id="ARBA00022989"/>
    </source>
</evidence>
<dbReference type="GO" id="GO:0016020">
    <property type="term" value="C:membrane"/>
    <property type="evidence" value="ECO:0007669"/>
    <property type="project" value="UniProtKB-SubCell"/>
</dbReference>
<accession>A0A645JKU5</accession>
<dbReference type="Pfam" id="PF03006">
    <property type="entry name" value="HlyIII"/>
    <property type="match status" value="1"/>
</dbReference>
<evidence type="ECO:0000256" key="1">
    <source>
        <dbReference type="ARBA" id="ARBA00004141"/>
    </source>
</evidence>
<organism evidence="6">
    <name type="scientific">bioreactor metagenome</name>
    <dbReference type="NCBI Taxonomy" id="1076179"/>
    <lineage>
        <taxon>unclassified sequences</taxon>
        <taxon>metagenomes</taxon>
        <taxon>ecological metagenomes</taxon>
    </lineage>
</organism>
<evidence type="ECO:0000256" key="4">
    <source>
        <dbReference type="ARBA" id="ARBA00023136"/>
    </source>
</evidence>
<evidence type="ECO:0000256" key="2">
    <source>
        <dbReference type="ARBA" id="ARBA00022692"/>
    </source>
</evidence>
<dbReference type="InterPro" id="IPR004254">
    <property type="entry name" value="AdipoR/HlyIII-related"/>
</dbReference>
<dbReference type="AlphaFoldDB" id="A0A645JKU5"/>
<reference evidence="6" key="1">
    <citation type="submission" date="2019-08" db="EMBL/GenBank/DDBJ databases">
        <authorList>
            <person name="Kucharzyk K."/>
            <person name="Murdoch R.W."/>
            <person name="Higgins S."/>
            <person name="Loffler F."/>
        </authorList>
    </citation>
    <scope>NUCLEOTIDE SEQUENCE</scope>
</reference>
<name>A0A645JKU5_9ZZZZ</name>
<protein>
    <recommendedName>
        <fullName evidence="7">Hemolysin-III related</fullName>
    </recommendedName>
</protein>
<evidence type="ECO:0000313" key="6">
    <source>
        <dbReference type="EMBL" id="MPN63977.1"/>
    </source>
</evidence>
<feature type="transmembrane region" description="Helical" evidence="5">
    <location>
        <begin position="20"/>
        <end position="40"/>
    </location>
</feature>
<sequence length="76" mass="8416">MGWAAVLMIKPLLATVAVEGLYWLIGGGLLYTVGAVFYLARRMPFNHAIWHIFVLGGSIAHFIVVFKYILPIAVID</sequence>
<proteinExistence type="predicted"/>
<gene>
    <name evidence="6" type="ORF">SDC9_211746</name>
</gene>
<comment type="caution">
    <text evidence="6">The sequence shown here is derived from an EMBL/GenBank/DDBJ whole genome shotgun (WGS) entry which is preliminary data.</text>
</comment>
<keyword evidence="2 5" id="KW-0812">Transmembrane</keyword>
<dbReference type="EMBL" id="VSSQ01144224">
    <property type="protein sequence ID" value="MPN63977.1"/>
    <property type="molecule type" value="Genomic_DNA"/>
</dbReference>
<evidence type="ECO:0000256" key="5">
    <source>
        <dbReference type="SAM" id="Phobius"/>
    </source>
</evidence>
<keyword evidence="3 5" id="KW-1133">Transmembrane helix</keyword>
<evidence type="ECO:0008006" key="7">
    <source>
        <dbReference type="Google" id="ProtNLM"/>
    </source>
</evidence>
<comment type="subcellular location">
    <subcellularLocation>
        <location evidence="1">Membrane</location>
        <topology evidence="1">Multi-pass membrane protein</topology>
    </subcellularLocation>
</comment>
<feature type="transmembrane region" description="Helical" evidence="5">
    <location>
        <begin position="52"/>
        <end position="75"/>
    </location>
</feature>